<organism evidence="1">
    <name type="scientific">marine sediment metagenome</name>
    <dbReference type="NCBI Taxonomy" id="412755"/>
    <lineage>
        <taxon>unclassified sequences</taxon>
        <taxon>metagenomes</taxon>
        <taxon>ecological metagenomes</taxon>
    </lineage>
</organism>
<accession>X1EBB9</accession>
<evidence type="ECO:0000313" key="1">
    <source>
        <dbReference type="EMBL" id="GAH29907.1"/>
    </source>
</evidence>
<dbReference type="AlphaFoldDB" id="X1EBB9"/>
<comment type="caution">
    <text evidence="1">The sequence shown here is derived from an EMBL/GenBank/DDBJ whole genome shotgun (WGS) entry which is preliminary data.</text>
</comment>
<name>X1EBB9_9ZZZZ</name>
<proteinExistence type="predicted"/>
<feature type="non-terminal residue" evidence="1">
    <location>
        <position position="82"/>
    </location>
</feature>
<dbReference type="EMBL" id="BARU01001171">
    <property type="protein sequence ID" value="GAH29907.1"/>
    <property type="molecule type" value="Genomic_DNA"/>
</dbReference>
<reference evidence="1" key="1">
    <citation type="journal article" date="2014" name="Front. Microbiol.">
        <title>High frequency of phylogenetically diverse reductive dehalogenase-homologous genes in deep subseafloor sedimentary metagenomes.</title>
        <authorList>
            <person name="Kawai M."/>
            <person name="Futagami T."/>
            <person name="Toyoda A."/>
            <person name="Takaki Y."/>
            <person name="Nishi S."/>
            <person name="Hori S."/>
            <person name="Arai W."/>
            <person name="Tsubouchi T."/>
            <person name="Morono Y."/>
            <person name="Uchiyama I."/>
            <person name="Ito T."/>
            <person name="Fujiyama A."/>
            <person name="Inagaki F."/>
            <person name="Takami H."/>
        </authorList>
    </citation>
    <scope>NUCLEOTIDE SEQUENCE</scope>
    <source>
        <strain evidence="1">Expedition CK06-06</strain>
    </source>
</reference>
<gene>
    <name evidence="1" type="ORF">S03H2_03225</name>
</gene>
<evidence type="ECO:0008006" key="2">
    <source>
        <dbReference type="Google" id="ProtNLM"/>
    </source>
</evidence>
<dbReference type="PROSITE" id="PS51257">
    <property type="entry name" value="PROKAR_LIPOPROTEIN"/>
    <property type="match status" value="1"/>
</dbReference>
<sequence>MFLKKYVIQKYIKFRFLLLVFLLITNLPILSGCEFLIFKSEPERTVFSFFNDLNLKDVERIYDKYLLNNDKLEIDKEDFNLL</sequence>
<protein>
    <recommendedName>
        <fullName evidence="2">Lipoprotein</fullName>
    </recommendedName>
</protein>